<reference evidence="3" key="1">
    <citation type="journal article" date="2019" name="Nat. Commun.">
        <title>The genome of broomcorn millet.</title>
        <authorList>
            <person name="Zou C."/>
            <person name="Miki D."/>
            <person name="Li D."/>
            <person name="Tang Q."/>
            <person name="Xiao L."/>
            <person name="Rajput S."/>
            <person name="Deng P."/>
            <person name="Jia W."/>
            <person name="Huang R."/>
            <person name="Zhang M."/>
            <person name="Sun Y."/>
            <person name="Hu J."/>
            <person name="Fu X."/>
            <person name="Schnable P.S."/>
            <person name="Li F."/>
            <person name="Zhang H."/>
            <person name="Feng B."/>
            <person name="Zhu X."/>
            <person name="Liu R."/>
            <person name="Schnable J.C."/>
            <person name="Zhu J.-K."/>
            <person name="Zhang H."/>
        </authorList>
    </citation>
    <scope>NUCLEOTIDE SEQUENCE [LARGE SCALE GENOMIC DNA]</scope>
</reference>
<dbReference type="EMBL" id="PQIB02000009">
    <property type="protein sequence ID" value="RLM97793.1"/>
    <property type="molecule type" value="Genomic_DNA"/>
</dbReference>
<accession>A0A3L6R5L8</accession>
<dbReference type="STRING" id="4540.A0A3L6R5L8"/>
<dbReference type="OrthoDB" id="694088at2759"/>
<name>A0A3L6R5L8_PANMI</name>
<evidence type="ECO:0000259" key="1">
    <source>
        <dbReference type="Pfam" id="PF13966"/>
    </source>
</evidence>
<feature type="domain" description="Reverse transcriptase zinc-binding" evidence="1">
    <location>
        <begin position="137"/>
        <end position="223"/>
    </location>
</feature>
<gene>
    <name evidence="2" type="ORF">C2845_PM06G26030</name>
</gene>
<sequence>MDLPWVKLIWDSYYNDDSLPGQKKKGSFWWKDIVKLRDTFKKLASVKVADGSTVLFWTDSWNGQPLHSACPELYSFAKDKESSFKKALSHPHLINNFHLPLTIQAHQQFQELTISLHQLQPQGDRDQWTYVWGNSIFTASRAYKEIIGHRAVHPFFLAIWKSKCQMKHKVFFWLLLRGRLSTRELLRRRNMDLESYTCDLCILQKIESVAHLFLRCNFAKACWASIGVRVITTRPLLNIFRQIKDKLQVPIYMEIIILMAWSIWTTRNDWIFKEIDPIVDSCKRHFMAEMFLLSHRTKPELAAAVETWLQSL</sequence>
<dbReference type="Pfam" id="PF13966">
    <property type="entry name" value="zf-RVT"/>
    <property type="match status" value="1"/>
</dbReference>
<dbReference type="AlphaFoldDB" id="A0A3L6R5L8"/>
<dbReference type="Proteomes" id="UP000275267">
    <property type="component" value="Unassembled WGS sequence"/>
</dbReference>
<comment type="caution">
    <text evidence="2">The sequence shown here is derived from an EMBL/GenBank/DDBJ whole genome shotgun (WGS) entry which is preliminary data.</text>
</comment>
<evidence type="ECO:0000313" key="2">
    <source>
        <dbReference type="EMBL" id="RLM97793.1"/>
    </source>
</evidence>
<keyword evidence="3" id="KW-1185">Reference proteome</keyword>
<organism evidence="2 3">
    <name type="scientific">Panicum miliaceum</name>
    <name type="common">Proso millet</name>
    <name type="synonym">Broomcorn millet</name>
    <dbReference type="NCBI Taxonomy" id="4540"/>
    <lineage>
        <taxon>Eukaryota</taxon>
        <taxon>Viridiplantae</taxon>
        <taxon>Streptophyta</taxon>
        <taxon>Embryophyta</taxon>
        <taxon>Tracheophyta</taxon>
        <taxon>Spermatophyta</taxon>
        <taxon>Magnoliopsida</taxon>
        <taxon>Liliopsida</taxon>
        <taxon>Poales</taxon>
        <taxon>Poaceae</taxon>
        <taxon>PACMAD clade</taxon>
        <taxon>Panicoideae</taxon>
        <taxon>Panicodae</taxon>
        <taxon>Paniceae</taxon>
        <taxon>Panicinae</taxon>
        <taxon>Panicum</taxon>
        <taxon>Panicum sect. Panicum</taxon>
    </lineage>
</organism>
<evidence type="ECO:0000313" key="3">
    <source>
        <dbReference type="Proteomes" id="UP000275267"/>
    </source>
</evidence>
<protein>
    <submittedName>
        <fullName evidence="2">ML domain protein isoform X2</fullName>
    </submittedName>
</protein>
<proteinExistence type="predicted"/>
<dbReference type="PANTHER" id="PTHR36617">
    <property type="entry name" value="PROTEIN, PUTATIVE-RELATED"/>
    <property type="match status" value="1"/>
</dbReference>
<dbReference type="InterPro" id="IPR026960">
    <property type="entry name" value="RVT-Znf"/>
</dbReference>
<dbReference type="PANTHER" id="PTHR36617:SF5">
    <property type="entry name" value="OS05G0421675 PROTEIN"/>
    <property type="match status" value="1"/>
</dbReference>